<keyword evidence="3" id="KW-1185">Reference proteome</keyword>
<protein>
    <recommendedName>
        <fullName evidence="4">DUF4352 domain-containing protein</fullName>
    </recommendedName>
</protein>
<keyword evidence="1" id="KW-0472">Membrane</keyword>
<name>A0ABP6ZXL3_9ACTN</name>
<proteinExistence type="predicted"/>
<dbReference type="EMBL" id="BAABAB010000017">
    <property type="protein sequence ID" value="GAA3622188.1"/>
    <property type="molecule type" value="Genomic_DNA"/>
</dbReference>
<keyword evidence="1" id="KW-0812">Transmembrane</keyword>
<evidence type="ECO:0000256" key="1">
    <source>
        <dbReference type="SAM" id="Phobius"/>
    </source>
</evidence>
<evidence type="ECO:0008006" key="4">
    <source>
        <dbReference type="Google" id="ProtNLM"/>
    </source>
</evidence>
<reference evidence="3" key="1">
    <citation type="journal article" date="2019" name="Int. J. Syst. Evol. Microbiol.">
        <title>The Global Catalogue of Microorganisms (GCM) 10K type strain sequencing project: providing services to taxonomists for standard genome sequencing and annotation.</title>
        <authorList>
            <consortium name="The Broad Institute Genomics Platform"/>
            <consortium name="The Broad Institute Genome Sequencing Center for Infectious Disease"/>
            <person name="Wu L."/>
            <person name="Ma J."/>
        </authorList>
    </citation>
    <scope>NUCLEOTIDE SEQUENCE [LARGE SCALE GENOMIC DNA]</scope>
    <source>
        <strain evidence="3">JCM 16929</strain>
    </source>
</reference>
<dbReference type="PROSITE" id="PS51257">
    <property type="entry name" value="PROKAR_LIPOPROTEIN"/>
    <property type="match status" value="1"/>
</dbReference>
<comment type="caution">
    <text evidence="2">The sequence shown here is derived from an EMBL/GenBank/DDBJ whole genome shotgun (WGS) entry which is preliminary data.</text>
</comment>
<evidence type="ECO:0000313" key="3">
    <source>
        <dbReference type="Proteomes" id="UP001501490"/>
    </source>
</evidence>
<gene>
    <name evidence="2" type="ORF">GCM10022236_25670</name>
</gene>
<organism evidence="2 3">
    <name type="scientific">Microlunatus ginsengisoli</name>
    <dbReference type="NCBI Taxonomy" id="363863"/>
    <lineage>
        <taxon>Bacteria</taxon>
        <taxon>Bacillati</taxon>
        <taxon>Actinomycetota</taxon>
        <taxon>Actinomycetes</taxon>
        <taxon>Propionibacteriales</taxon>
        <taxon>Propionibacteriaceae</taxon>
        <taxon>Microlunatus</taxon>
    </lineage>
</organism>
<feature type="transmembrane region" description="Helical" evidence="1">
    <location>
        <begin position="12"/>
        <end position="32"/>
    </location>
</feature>
<accession>A0ABP6ZXL3</accession>
<sequence length="194" mass="20441">MRGRPEGVRRSALVGWLVALSCIVIAAVGLQVSEPPPGRVQYVDGVRDRPVPYGDGSVTVGAVRVGQGLDDFGGVSRTVGMFVTVDVTLSASGSRKLSLGDFDLLSGDRTYAPFSIAGLGADPGFAERTTVAFEVDPNGIDGLILQTGRGEVVSGYHQRLRVFLGITAENAEQWRRAAVGQVLADGTNSRWALP</sequence>
<keyword evidence="1" id="KW-1133">Transmembrane helix</keyword>
<dbReference type="RefSeq" id="WP_344805072.1">
    <property type="nucleotide sequence ID" value="NZ_BAABAB010000017.1"/>
</dbReference>
<dbReference type="Proteomes" id="UP001501490">
    <property type="component" value="Unassembled WGS sequence"/>
</dbReference>
<evidence type="ECO:0000313" key="2">
    <source>
        <dbReference type="EMBL" id="GAA3622188.1"/>
    </source>
</evidence>